<accession>A0A1I7AKD1</accession>
<proteinExistence type="inferred from homology"/>
<dbReference type="InterPro" id="IPR057326">
    <property type="entry name" value="KR_dom"/>
</dbReference>
<dbReference type="InterPro" id="IPR036291">
    <property type="entry name" value="NAD(P)-bd_dom_sf"/>
</dbReference>
<name>A0A1I7AKD1_9BURK</name>
<evidence type="ECO:0000256" key="3">
    <source>
        <dbReference type="RuleBase" id="RU000363"/>
    </source>
</evidence>
<dbReference type="PRINTS" id="PR00081">
    <property type="entry name" value="GDHRDH"/>
</dbReference>
<dbReference type="OrthoDB" id="9789083at2"/>
<dbReference type="PANTHER" id="PTHR43976:SF16">
    <property type="entry name" value="SHORT-CHAIN DEHYDROGENASE_REDUCTASE FAMILY PROTEIN"/>
    <property type="match status" value="1"/>
</dbReference>
<dbReference type="SUPFAM" id="SSF51735">
    <property type="entry name" value="NAD(P)-binding Rossmann-fold domains"/>
    <property type="match status" value="1"/>
</dbReference>
<dbReference type="PANTHER" id="PTHR43976">
    <property type="entry name" value="SHORT CHAIN DEHYDROGENASE"/>
    <property type="match status" value="1"/>
</dbReference>
<organism evidence="5 6">
    <name type="scientific">Paraburkholderia aspalathi</name>
    <dbReference type="NCBI Taxonomy" id="1324617"/>
    <lineage>
        <taxon>Bacteria</taxon>
        <taxon>Pseudomonadati</taxon>
        <taxon>Pseudomonadota</taxon>
        <taxon>Betaproteobacteria</taxon>
        <taxon>Burkholderiales</taxon>
        <taxon>Burkholderiaceae</taxon>
        <taxon>Paraburkholderia</taxon>
    </lineage>
</organism>
<sequence>MAKTWLITGSAHGLGRAIAEVVLDHGDRLVATARKTELLAELQARYGDRIAVATLDVTDAVAAQAAVKLAVDTFGRLDVLVNNAGFGSVAPFEQMGEDDFKAQIDTNFYGVVNLTRAALPVMRLQRSGHFINISSGAGRLGAPGMSAYHAAKFAVGGFTEAIAKEVAGFGVKVVAVEPGSMPTNWAPLATKHAPTIMPDYEASVGHMLSMAQRLAGNEIGDLSKYAKVIFDLSRKDELPNHLLLGSDALFAVRMAEAARDKATATWEHVSQSTDRDDADLSFLQHLRLD</sequence>
<dbReference type="EMBL" id="FPBH01000003">
    <property type="protein sequence ID" value="SFT75392.1"/>
    <property type="molecule type" value="Genomic_DNA"/>
</dbReference>
<dbReference type="Proteomes" id="UP000198844">
    <property type="component" value="Unassembled WGS sequence"/>
</dbReference>
<reference evidence="5 6" key="1">
    <citation type="submission" date="2016-10" db="EMBL/GenBank/DDBJ databases">
        <authorList>
            <person name="de Groot N.N."/>
        </authorList>
    </citation>
    <scope>NUCLEOTIDE SEQUENCE [LARGE SCALE GENOMIC DNA]</scope>
    <source>
        <strain evidence="5 6">LMG 27731</strain>
    </source>
</reference>
<dbReference type="PRINTS" id="PR00080">
    <property type="entry name" value="SDRFAMILY"/>
</dbReference>
<dbReference type="RefSeq" id="WP_093633621.1">
    <property type="nucleotide sequence ID" value="NZ_FPBH01000003.1"/>
</dbReference>
<evidence type="ECO:0000256" key="2">
    <source>
        <dbReference type="ARBA" id="ARBA00023002"/>
    </source>
</evidence>
<dbReference type="SMART" id="SM00822">
    <property type="entry name" value="PKS_KR"/>
    <property type="match status" value="1"/>
</dbReference>
<dbReference type="GO" id="GO:0016491">
    <property type="term" value="F:oxidoreductase activity"/>
    <property type="evidence" value="ECO:0007669"/>
    <property type="project" value="UniProtKB-KW"/>
</dbReference>
<evidence type="ECO:0000256" key="1">
    <source>
        <dbReference type="ARBA" id="ARBA00006484"/>
    </source>
</evidence>
<dbReference type="Pfam" id="PF00106">
    <property type="entry name" value="adh_short"/>
    <property type="match status" value="1"/>
</dbReference>
<comment type="similarity">
    <text evidence="1 3">Belongs to the short-chain dehydrogenases/reductases (SDR) family.</text>
</comment>
<evidence type="ECO:0000313" key="6">
    <source>
        <dbReference type="Proteomes" id="UP000198844"/>
    </source>
</evidence>
<protein>
    <submittedName>
        <fullName evidence="5">NADP-dependent 3-hydroxy acid dehydrogenase YdfG</fullName>
    </submittedName>
</protein>
<dbReference type="AlphaFoldDB" id="A0A1I7AKD1"/>
<dbReference type="CDD" id="cd05374">
    <property type="entry name" value="17beta-HSD-like_SDR_c"/>
    <property type="match status" value="1"/>
</dbReference>
<feature type="domain" description="Ketoreductase" evidence="4">
    <location>
        <begin position="3"/>
        <end position="185"/>
    </location>
</feature>
<evidence type="ECO:0000313" key="5">
    <source>
        <dbReference type="EMBL" id="SFT75392.1"/>
    </source>
</evidence>
<keyword evidence="2" id="KW-0560">Oxidoreductase</keyword>
<dbReference type="InterPro" id="IPR051911">
    <property type="entry name" value="SDR_oxidoreductase"/>
</dbReference>
<dbReference type="InterPro" id="IPR002347">
    <property type="entry name" value="SDR_fam"/>
</dbReference>
<gene>
    <name evidence="5" type="ORF">SAMN05192563_1003445</name>
</gene>
<dbReference type="Gene3D" id="3.40.50.720">
    <property type="entry name" value="NAD(P)-binding Rossmann-like Domain"/>
    <property type="match status" value="1"/>
</dbReference>
<evidence type="ECO:0000259" key="4">
    <source>
        <dbReference type="SMART" id="SM00822"/>
    </source>
</evidence>